<keyword evidence="2 6" id="KW-0547">Nucleotide-binding</keyword>
<keyword evidence="6" id="KW-0378">Hydrolase</keyword>
<protein>
    <recommendedName>
        <fullName evidence="6">Iron-sulfur cluster carrier protein</fullName>
    </recommendedName>
</protein>
<dbReference type="InterPro" id="IPR027417">
    <property type="entry name" value="P-loop_NTPase"/>
</dbReference>
<evidence type="ECO:0000256" key="3">
    <source>
        <dbReference type="ARBA" id="ARBA00022840"/>
    </source>
</evidence>
<dbReference type="AlphaFoldDB" id="A0A517XXF2"/>
<comment type="function">
    <text evidence="6">Binds and transfers iron-sulfur (Fe-S) clusters to target apoproteins. Can hydrolyze ATP.</text>
</comment>
<gene>
    <name evidence="7" type="primary">ylxH</name>
    <name evidence="7" type="ORF">ETAA1_41510</name>
</gene>
<dbReference type="GO" id="GO:0140663">
    <property type="term" value="F:ATP-dependent FeS chaperone activity"/>
    <property type="evidence" value="ECO:0007669"/>
    <property type="project" value="InterPro"/>
</dbReference>
<sequence>MNPQAPPKLSLPGVKHVVAVASGKGGVGKSTVAANLALALRMAGQKVGLMDADIYGPSVPIMFGLGTVNPQTTPFPLEKYGISLMSMGFLVDPSQAVIWRGPKVAQAVQSFLGQVDWGQLDTLVIDLPPGTGDAQLTLSQSAPLTGAVIVTTPQDVSLIDARKGVKMFQEVRVPVLGVVENMSYFVGDDGKRYDIFRSGGGRRLADEIGVPLLGELPIDPRIAECGDAGEPFVRKYPDAPVSAAYAALAKRVIDELANPVTGLPEVVL</sequence>
<feature type="binding site" evidence="6">
    <location>
        <begin position="23"/>
        <end position="30"/>
    </location>
    <ligand>
        <name>ATP</name>
        <dbReference type="ChEBI" id="CHEBI:30616"/>
    </ligand>
</feature>
<evidence type="ECO:0000313" key="7">
    <source>
        <dbReference type="EMBL" id="QDU22175.1"/>
    </source>
</evidence>
<dbReference type="FunFam" id="3.40.50.300:FF:001119">
    <property type="entry name" value="Iron-sulfur cluster carrier protein"/>
    <property type="match status" value="1"/>
</dbReference>
<comment type="similarity">
    <text evidence="6">Belongs to the Mrp/NBP35 ATP-binding proteins family.</text>
</comment>
<dbReference type="PANTHER" id="PTHR42961:SF2">
    <property type="entry name" value="IRON-SULFUR PROTEIN NUBPL"/>
    <property type="match status" value="1"/>
</dbReference>
<keyword evidence="4 6" id="KW-0408">Iron</keyword>
<dbReference type="GO" id="GO:0005524">
    <property type="term" value="F:ATP binding"/>
    <property type="evidence" value="ECO:0007669"/>
    <property type="project" value="UniProtKB-UniRule"/>
</dbReference>
<keyword evidence="8" id="KW-1185">Reference proteome</keyword>
<evidence type="ECO:0000256" key="2">
    <source>
        <dbReference type="ARBA" id="ARBA00022741"/>
    </source>
</evidence>
<dbReference type="Gene3D" id="3.40.50.300">
    <property type="entry name" value="P-loop containing nucleotide triphosphate hydrolases"/>
    <property type="match status" value="1"/>
</dbReference>
<dbReference type="CDD" id="cd02037">
    <property type="entry name" value="Mrp_NBP35"/>
    <property type="match status" value="1"/>
</dbReference>
<evidence type="ECO:0000256" key="5">
    <source>
        <dbReference type="ARBA" id="ARBA00023014"/>
    </source>
</evidence>
<dbReference type="SUPFAM" id="SSF52540">
    <property type="entry name" value="P-loop containing nucleoside triphosphate hydrolases"/>
    <property type="match status" value="1"/>
</dbReference>
<evidence type="ECO:0000256" key="1">
    <source>
        <dbReference type="ARBA" id="ARBA00022723"/>
    </source>
</evidence>
<comment type="subunit">
    <text evidence="6">Homodimer.</text>
</comment>
<dbReference type="GO" id="GO:0051539">
    <property type="term" value="F:4 iron, 4 sulfur cluster binding"/>
    <property type="evidence" value="ECO:0007669"/>
    <property type="project" value="TreeGrafter"/>
</dbReference>
<evidence type="ECO:0000313" key="8">
    <source>
        <dbReference type="Proteomes" id="UP000319576"/>
    </source>
</evidence>
<dbReference type="Proteomes" id="UP000319576">
    <property type="component" value="Chromosome"/>
</dbReference>
<evidence type="ECO:0000256" key="4">
    <source>
        <dbReference type="ARBA" id="ARBA00023004"/>
    </source>
</evidence>
<dbReference type="GO" id="GO:0046872">
    <property type="term" value="F:metal ion binding"/>
    <property type="evidence" value="ECO:0007669"/>
    <property type="project" value="UniProtKB-KW"/>
</dbReference>
<name>A0A517XXF2_9BACT</name>
<keyword evidence="5 6" id="KW-0411">Iron-sulfur</keyword>
<dbReference type="InterPro" id="IPR033756">
    <property type="entry name" value="YlxH/NBP35"/>
</dbReference>
<dbReference type="KEGG" id="uli:ETAA1_41510"/>
<dbReference type="OrthoDB" id="9809679at2"/>
<accession>A0A517XXF2</accession>
<dbReference type="PANTHER" id="PTHR42961">
    <property type="entry name" value="IRON-SULFUR PROTEIN NUBPL"/>
    <property type="match status" value="1"/>
</dbReference>
<proteinExistence type="inferred from homology"/>
<keyword evidence="1 6" id="KW-0479">Metal-binding</keyword>
<dbReference type="HAMAP" id="MF_02040">
    <property type="entry name" value="Mrp_NBP35"/>
    <property type="match status" value="1"/>
</dbReference>
<organism evidence="7 8">
    <name type="scientific">Urbifossiella limnaea</name>
    <dbReference type="NCBI Taxonomy" id="2528023"/>
    <lineage>
        <taxon>Bacteria</taxon>
        <taxon>Pseudomonadati</taxon>
        <taxon>Planctomycetota</taxon>
        <taxon>Planctomycetia</taxon>
        <taxon>Gemmatales</taxon>
        <taxon>Gemmataceae</taxon>
        <taxon>Urbifossiella</taxon>
    </lineage>
</organism>
<dbReference type="RefSeq" id="WP_145241686.1">
    <property type="nucleotide sequence ID" value="NZ_CP036273.1"/>
</dbReference>
<dbReference type="InterPro" id="IPR019591">
    <property type="entry name" value="Mrp/NBP35_ATP-bd"/>
</dbReference>
<dbReference type="InterPro" id="IPR044304">
    <property type="entry name" value="NUBPL-like"/>
</dbReference>
<reference evidence="7 8" key="1">
    <citation type="submission" date="2019-02" db="EMBL/GenBank/DDBJ databases">
        <title>Deep-cultivation of Planctomycetes and their phenomic and genomic characterization uncovers novel biology.</title>
        <authorList>
            <person name="Wiegand S."/>
            <person name="Jogler M."/>
            <person name="Boedeker C."/>
            <person name="Pinto D."/>
            <person name="Vollmers J."/>
            <person name="Rivas-Marin E."/>
            <person name="Kohn T."/>
            <person name="Peeters S.H."/>
            <person name="Heuer A."/>
            <person name="Rast P."/>
            <person name="Oberbeckmann S."/>
            <person name="Bunk B."/>
            <person name="Jeske O."/>
            <person name="Meyerdierks A."/>
            <person name="Storesund J.E."/>
            <person name="Kallscheuer N."/>
            <person name="Luecker S."/>
            <person name="Lage O.M."/>
            <person name="Pohl T."/>
            <person name="Merkel B.J."/>
            <person name="Hornburger P."/>
            <person name="Mueller R.-W."/>
            <person name="Bruemmer F."/>
            <person name="Labrenz M."/>
            <person name="Spormann A.M."/>
            <person name="Op den Camp H."/>
            <person name="Overmann J."/>
            <person name="Amann R."/>
            <person name="Jetten M.S.M."/>
            <person name="Mascher T."/>
            <person name="Medema M.H."/>
            <person name="Devos D.P."/>
            <person name="Kaster A.-K."/>
            <person name="Ovreas L."/>
            <person name="Rohde M."/>
            <person name="Galperin M.Y."/>
            <person name="Jogler C."/>
        </authorList>
    </citation>
    <scope>NUCLEOTIDE SEQUENCE [LARGE SCALE GENOMIC DNA]</scope>
    <source>
        <strain evidence="7 8">ETA_A1</strain>
    </source>
</reference>
<dbReference type="GO" id="GO:0016887">
    <property type="term" value="F:ATP hydrolysis activity"/>
    <property type="evidence" value="ECO:0007669"/>
    <property type="project" value="UniProtKB-UniRule"/>
</dbReference>
<dbReference type="GO" id="GO:0016226">
    <property type="term" value="P:iron-sulfur cluster assembly"/>
    <property type="evidence" value="ECO:0007669"/>
    <property type="project" value="InterPro"/>
</dbReference>
<evidence type="ECO:0000256" key="6">
    <source>
        <dbReference type="HAMAP-Rule" id="MF_02040"/>
    </source>
</evidence>
<keyword evidence="3 6" id="KW-0067">ATP-binding</keyword>
<dbReference type="Pfam" id="PF10609">
    <property type="entry name" value="ParA"/>
    <property type="match status" value="1"/>
</dbReference>
<dbReference type="EMBL" id="CP036273">
    <property type="protein sequence ID" value="QDU22175.1"/>
    <property type="molecule type" value="Genomic_DNA"/>
</dbReference>